<organism evidence="2 3">
    <name type="scientific">Anguilla anguilla</name>
    <name type="common">European freshwater eel</name>
    <name type="synonym">Muraena anguilla</name>
    <dbReference type="NCBI Taxonomy" id="7936"/>
    <lineage>
        <taxon>Eukaryota</taxon>
        <taxon>Metazoa</taxon>
        <taxon>Chordata</taxon>
        <taxon>Craniata</taxon>
        <taxon>Vertebrata</taxon>
        <taxon>Euteleostomi</taxon>
        <taxon>Actinopterygii</taxon>
        <taxon>Neopterygii</taxon>
        <taxon>Teleostei</taxon>
        <taxon>Anguilliformes</taxon>
        <taxon>Anguillidae</taxon>
        <taxon>Anguilla</taxon>
    </lineage>
</organism>
<feature type="region of interest" description="Disordered" evidence="1">
    <location>
        <begin position="98"/>
        <end position="178"/>
    </location>
</feature>
<dbReference type="GO" id="GO:0016514">
    <property type="term" value="C:SWI/SNF complex"/>
    <property type="evidence" value="ECO:0007669"/>
    <property type="project" value="TreeGrafter"/>
</dbReference>
<reference evidence="2" key="1">
    <citation type="submission" date="2021-01" db="EMBL/GenBank/DDBJ databases">
        <title>A chromosome-scale assembly of European eel, Anguilla anguilla.</title>
        <authorList>
            <person name="Henkel C."/>
            <person name="Jong-Raadsen S.A."/>
            <person name="Dufour S."/>
            <person name="Weltzien F.-A."/>
            <person name="Palstra A.P."/>
            <person name="Pelster B."/>
            <person name="Spaink H.P."/>
            <person name="Van Den Thillart G.E."/>
            <person name="Jansen H."/>
            <person name="Zahm M."/>
            <person name="Klopp C."/>
            <person name="Cedric C."/>
            <person name="Louis A."/>
            <person name="Berthelot C."/>
            <person name="Parey E."/>
            <person name="Roest Crollius H."/>
            <person name="Montfort J."/>
            <person name="Robinson-Rechavi M."/>
            <person name="Bucao C."/>
            <person name="Bouchez O."/>
            <person name="Gislard M."/>
            <person name="Lluch J."/>
            <person name="Milhes M."/>
            <person name="Lampietro C."/>
            <person name="Lopez Roques C."/>
            <person name="Donnadieu C."/>
            <person name="Braasch I."/>
            <person name="Desvignes T."/>
            <person name="Postlethwait J."/>
            <person name="Bobe J."/>
            <person name="Guiguen Y."/>
            <person name="Dirks R."/>
        </authorList>
    </citation>
    <scope>NUCLEOTIDE SEQUENCE</scope>
    <source>
        <strain evidence="2">Tag_6206</strain>
        <tissue evidence="2">Liver</tissue>
    </source>
</reference>
<evidence type="ECO:0000313" key="3">
    <source>
        <dbReference type="Proteomes" id="UP001044222"/>
    </source>
</evidence>
<feature type="compositionally biased region" description="Gly residues" evidence="1">
    <location>
        <begin position="114"/>
        <end position="128"/>
    </location>
</feature>
<feature type="compositionally biased region" description="Pro residues" evidence="1">
    <location>
        <begin position="169"/>
        <end position="178"/>
    </location>
</feature>
<proteinExistence type="predicted"/>
<feature type="compositionally biased region" description="Basic residues" evidence="1">
    <location>
        <begin position="101"/>
        <end position="112"/>
    </location>
</feature>
<accession>A0A9D3N2Z1</accession>
<evidence type="ECO:0000256" key="1">
    <source>
        <dbReference type="SAM" id="MobiDB-lite"/>
    </source>
</evidence>
<dbReference type="EMBL" id="JAFIRN010000001">
    <property type="protein sequence ID" value="KAG5857890.1"/>
    <property type="molecule type" value="Genomic_DNA"/>
</dbReference>
<dbReference type="PANTHER" id="PTHR15572">
    <property type="entry name" value="GLIOMA TUMOR SUPPRESSOR CANDIDATE REGION GENE 1"/>
    <property type="match status" value="1"/>
</dbReference>
<gene>
    <name evidence="2" type="ORF">ANANG_G00024200</name>
</gene>
<name>A0A9D3N2Z1_ANGAN</name>
<dbReference type="InterPro" id="IPR052438">
    <property type="entry name" value="Chromatin_remod/trans_coact"/>
</dbReference>
<dbReference type="GO" id="GO:0045893">
    <property type="term" value="P:positive regulation of DNA-templated transcription"/>
    <property type="evidence" value="ECO:0007669"/>
    <property type="project" value="TreeGrafter"/>
</dbReference>
<keyword evidence="3" id="KW-1185">Reference proteome</keyword>
<dbReference type="Proteomes" id="UP001044222">
    <property type="component" value="Unassembled WGS sequence"/>
</dbReference>
<comment type="caution">
    <text evidence="2">The sequence shown here is derived from an EMBL/GenBank/DDBJ whole genome shotgun (WGS) entry which is preliminary data.</text>
</comment>
<dbReference type="AlphaFoldDB" id="A0A9D3N2Z1"/>
<sequence>MEDEDGTCLLDVLCDPQALNDFLHGTNELENEDLLISSSSGSRPSSPTPGELNSVLISDVIAAVGKGSPVSLLADNTPSQDTPPPGCVDLSFLEEALLGSRGRRRGPRRWGRAGRWGGGGGGGGGGGLRHPAAEPAGGRHHRADAGPGGGLAPPSEALSLYPPGAVLARPPPTSCPSR</sequence>
<protein>
    <submittedName>
        <fullName evidence="2">Uncharacterized protein</fullName>
    </submittedName>
</protein>
<evidence type="ECO:0000313" key="2">
    <source>
        <dbReference type="EMBL" id="KAG5857890.1"/>
    </source>
</evidence>
<dbReference type="PANTHER" id="PTHR15572:SF4">
    <property type="entry name" value="GLIOMA TUMOR SUPPRESSOR CANDIDATE REGION GENE 1 PROTEIN-LIKE ISOFORM X1"/>
    <property type="match status" value="1"/>
</dbReference>